<keyword evidence="1" id="KW-1133">Transmembrane helix</keyword>
<dbReference type="InterPro" id="IPR000620">
    <property type="entry name" value="EamA_dom"/>
</dbReference>
<keyword evidence="1" id="KW-0472">Membrane</keyword>
<gene>
    <name evidence="3" type="ORF">UFOPK3099_03079</name>
</gene>
<keyword evidence="1" id="KW-0812">Transmembrane</keyword>
<evidence type="ECO:0000313" key="3">
    <source>
        <dbReference type="EMBL" id="CAB4836234.1"/>
    </source>
</evidence>
<feature type="transmembrane region" description="Helical" evidence="1">
    <location>
        <begin position="53"/>
        <end position="73"/>
    </location>
</feature>
<sequence>MFALAWAICVLSLAAVLIMLWLLQREAAAQVSSLFFLTPALSTMEGAILFGERMGPLAIVGLAVALAGVSLTLRSAR</sequence>
<dbReference type="GO" id="GO:0016020">
    <property type="term" value="C:membrane"/>
    <property type="evidence" value="ECO:0007669"/>
    <property type="project" value="InterPro"/>
</dbReference>
<dbReference type="InterPro" id="IPR037185">
    <property type="entry name" value="EmrE-like"/>
</dbReference>
<evidence type="ECO:0000259" key="2">
    <source>
        <dbReference type="Pfam" id="PF00892"/>
    </source>
</evidence>
<protein>
    <submittedName>
        <fullName evidence="3">Unannotated protein</fullName>
    </submittedName>
</protein>
<feature type="domain" description="EamA" evidence="2">
    <location>
        <begin position="7"/>
        <end position="73"/>
    </location>
</feature>
<reference evidence="3" key="1">
    <citation type="submission" date="2020-05" db="EMBL/GenBank/DDBJ databases">
        <authorList>
            <person name="Chiriac C."/>
            <person name="Salcher M."/>
            <person name="Ghai R."/>
            <person name="Kavagutti S V."/>
        </authorList>
    </citation>
    <scope>NUCLEOTIDE SEQUENCE</scope>
</reference>
<evidence type="ECO:0000256" key="1">
    <source>
        <dbReference type="SAM" id="Phobius"/>
    </source>
</evidence>
<dbReference type="SUPFAM" id="SSF103481">
    <property type="entry name" value="Multidrug resistance efflux transporter EmrE"/>
    <property type="match status" value="1"/>
</dbReference>
<organism evidence="3">
    <name type="scientific">freshwater metagenome</name>
    <dbReference type="NCBI Taxonomy" id="449393"/>
    <lineage>
        <taxon>unclassified sequences</taxon>
        <taxon>metagenomes</taxon>
        <taxon>ecological metagenomes</taxon>
    </lineage>
</organism>
<proteinExistence type="predicted"/>
<dbReference type="AlphaFoldDB" id="A0A6J7ATE4"/>
<accession>A0A6J7ATE4</accession>
<dbReference type="EMBL" id="CAFAAV010000388">
    <property type="protein sequence ID" value="CAB4836234.1"/>
    <property type="molecule type" value="Genomic_DNA"/>
</dbReference>
<name>A0A6J7ATE4_9ZZZZ</name>
<dbReference type="Pfam" id="PF00892">
    <property type="entry name" value="EamA"/>
    <property type="match status" value="1"/>
</dbReference>